<dbReference type="AlphaFoldDB" id="A0A939ME80"/>
<feature type="compositionally biased region" description="Polar residues" evidence="1">
    <location>
        <begin position="135"/>
        <end position="151"/>
    </location>
</feature>
<dbReference type="EMBL" id="CP086136">
    <property type="protein sequence ID" value="UEM11528.1"/>
    <property type="molecule type" value="Genomic_DNA"/>
</dbReference>
<feature type="region of interest" description="Disordered" evidence="1">
    <location>
        <begin position="130"/>
        <end position="151"/>
    </location>
</feature>
<dbReference type="KEGG" id="bban:J4G43_044730"/>
<protein>
    <submittedName>
        <fullName evidence="2">Uncharacterized protein</fullName>
    </submittedName>
</protein>
<evidence type="ECO:0000313" key="4">
    <source>
        <dbReference type="Proteomes" id="UP000664702"/>
    </source>
</evidence>
<accession>A0A939ME80</accession>
<dbReference type="Proteomes" id="UP000664702">
    <property type="component" value="Chromosome"/>
</dbReference>
<evidence type="ECO:0000313" key="3">
    <source>
        <dbReference type="EMBL" id="UEM11528.1"/>
    </source>
</evidence>
<evidence type="ECO:0000313" key="2">
    <source>
        <dbReference type="EMBL" id="MBO1868004.1"/>
    </source>
</evidence>
<reference evidence="2" key="1">
    <citation type="submission" date="2021-03" db="EMBL/GenBank/DDBJ databases">
        <title>Whole Genome Sequence of Bradyrhizobium sp. Strain 144S4.</title>
        <authorList>
            <person name="Bromfield E.S.P."/>
            <person name="Cloutier S."/>
        </authorList>
    </citation>
    <scope>NUCLEOTIDE SEQUENCE [LARGE SCALE GENOMIC DNA]</scope>
    <source>
        <strain evidence="2">144S4</strain>
    </source>
</reference>
<reference evidence="3 4" key="2">
    <citation type="journal article" date="2022" name="Int. J. Syst. Evol. Microbiol.">
        <title>Strains of Bradyrhizobium barranii sp. nov. associated with legumes native to Canada are symbionts of soybeans and belong to different subspecies (subsp. barranii subsp. nov. and subsp. apii subsp. nov.) and symbiovars (sv. glycinearum and sv. septentrionale).</title>
        <authorList>
            <person name="Bromfield E.S.P."/>
            <person name="Cloutier S."/>
            <person name="Wasai-Hara S."/>
            <person name="Minamisawa K."/>
        </authorList>
    </citation>
    <scope>NUCLEOTIDE SEQUENCE [LARGE SCALE GENOMIC DNA]</scope>
    <source>
        <strain evidence="3 4">144S4</strain>
    </source>
</reference>
<dbReference type="RefSeq" id="WP_208088652.1">
    <property type="nucleotide sequence ID" value="NZ_CP086136.1"/>
</dbReference>
<sequence>MIAPTRLGGTARVMGCCGQNCLWLSRLQLPEKSLEPDELAMRYAEKTPSNARKCLTHVRGRSSRTGRAEETMHELQPQLRKAIGHGGRHQIGTVGEIERKPAHPWHSPSFIQSTCILEEASNPESATNLYDIDQSESLQRSPSKISRTSPMVTSPRLAVVRVGAHHVHMHKPPNNASPSYS</sequence>
<organism evidence="2">
    <name type="scientific">Bradyrhizobium barranii subsp. barranii</name>
    <dbReference type="NCBI Taxonomy" id="2823807"/>
    <lineage>
        <taxon>Bacteria</taxon>
        <taxon>Pseudomonadati</taxon>
        <taxon>Pseudomonadota</taxon>
        <taxon>Alphaproteobacteria</taxon>
        <taxon>Hyphomicrobiales</taxon>
        <taxon>Nitrobacteraceae</taxon>
        <taxon>Bradyrhizobium</taxon>
        <taxon>Bradyrhizobium barranii</taxon>
    </lineage>
</organism>
<dbReference type="EMBL" id="JAGEMI010000001">
    <property type="protein sequence ID" value="MBO1868004.1"/>
    <property type="molecule type" value="Genomic_DNA"/>
</dbReference>
<evidence type="ECO:0000256" key="1">
    <source>
        <dbReference type="SAM" id="MobiDB-lite"/>
    </source>
</evidence>
<name>A0A939ME80_9BRAD</name>
<proteinExistence type="predicted"/>
<gene>
    <name evidence="3" type="ORF">J4G43_044730</name>
    <name evidence="2" type="ORF">J4G43_46480</name>
</gene>